<accession>A0A6J8A311</accession>
<dbReference type="AlphaFoldDB" id="A0A6J8A311"/>
<keyword evidence="3" id="KW-1185">Reference proteome</keyword>
<evidence type="ECO:0008006" key="4">
    <source>
        <dbReference type="Google" id="ProtNLM"/>
    </source>
</evidence>
<keyword evidence="1" id="KW-0238">DNA-binding</keyword>
<evidence type="ECO:0000256" key="1">
    <source>
        <dbReference type="ARBA" id="ARBA00023125"/>
    </source>
</evidence>
<reference evidence="2 3" key="1">
    <citation type="submission" date="2020-06" db="EMBL/GenBank/DDBJ databases">
        <authorList>
            <person name="Li R."/>
            <person name="Bekaert M."/>
        </authorList>
    </citation>
    <scope>NUCLEOTIDE SEQUENCE [LARGE SCALE GENOMIC DNA]</scope>
    <source>
        <strain evidence="3">wild</strain>
    </source>
</reference>
<dbReference type="PANTHER" id="PTHR33050">
    <property type="entry name" value="REVERSE TRANSCRIPTASE DOMAIN-CONTAINING PROTEIN"/>
    <property type="match status" value="1"/>
</dbReference>
<dbReference type="GO" id="GO:0003677">
    <property type="term" value="F:DNA binding"/>
    <property type="evidence" value="ECO:0007669"/>
    <property type="project" value="UniProtKB-KW"/>
</dbReference>
<evidence type="ECO:0000313" key="2">
    <source>
        <dbReference type="EMBL" id="CAC5360379.1"/>
    </source>
</evidence>
<dbReference type="EMBL" id="CACVKT020000562">
    <property type="protein sequence ID" value="CAC5360379.1"/>
    <property type="molecule type" value="Genomic_DNA"/>
</dbReference>
<name>A0A6J8A311_MYTCO</name>
<proteinExistence type="predicted"/>
<dbReference type="OrthoDB" id="5949962at2759"/>
<sequence length="212" mass="24105">MVFDEVVFWKENIEFLNGKELLDKKICTSLVYTNASGTGFGGYIVDCAKSEVKCSWKLEEQVNSSTWCKLESVYRMLMSKLTYMKGQKVLWRTYNQNVVHILYKGSVKSDLQRIAINIADICTREEIQLSRIKLGQTIEDDILAAGVTSDNFSTLDNRMEHFLSHSRSDNTTKLYHGAFRRFGKFIISKGGVAIPVEPIHVSLYLTKLLGSV</sequence>
<dbReference type="PANTHER" id="PTHR33050:SF7">
    <property type="entry name" value="RIBONUCLEASE H"/>
    <property type="match status" value="1"/>
</dbReference>
<dbReference type="Proteomes" id="UP000507470">
    <property type="component" value="Unassembled WGS sequence"/>
</dbReference>
<dbReference type="InterPro" id="IPR052055">
    <property type="entry name" value="Hepadnavirus_pol/RT"/>
</dbReference>
<dbReference type="Gene3D" id="1.10.150.130">
    <property type="match status" value="1"/>
</dbReference>
<dbReference type="InterPro" id="IPR010998">
    <property type="entry name" value="Integrase_recombinase_N"/>
</dbReference>
<evidence type="ECO:0000313" key="3">
    <source>
        <dbReference type="Proteomes" id="UP000507470"/>
    </source>
</evidence>
<dbReference type="SUPFAM" id="SSF47823">
    <property type="entry name" value="lambda integrase-like, N-terminal domain"/>
    <property type="match status" value="1"/>
</dbReference>
<organism evidence="2 3">
    <name type="scientific">Mytilus coruscus</name>
    <name type="common">Sea mussel</name>
    <dbReference type="NCBI Taxonomy" id="42192"/>
    <lineage>
        <taxon>Eukaryota</taxon>
        <taxon>Metazoa</taxon>
        <taxon>Spiralia</taxon>
        <taxon>Lophotrochozoa</taxon>
        <taxon>Mollusca</taxon>
        <taxon>Bivalvia</taxon>
        <taxon>Autobranchia</taxon>
        <taxon>Pteriomorphia</taxon>
        <taxon>Mytilida</taxon>
        <taxon>Mytiloidea</taxon>
        <taxon>Mytilidae</taxon>
        <taxon>Mytilinae</taxon>
        <taxon>Mytilus</taxon>
    </lineage>
</organism>
<protein>
    <recommendedName>
        <fullName evidence="4">Reverse transcriptase RNase H-like domain-containing protein</fullName>
    </recommendedName>
</protein>
<gene>
    <name evidence="2" type="ORF">MCOR_2885</name>
</gene>